<evidence type="ECO:0000313" key="2">
    <source>
        <dbReference type="Proteomes" id="UP000299102"/>
    </source>
</evidence>
<dbReference type="EMBL" id="BGZK01000207">
    <property type="protein sequence ID" value="GBP28473.1"/>
    <property type="molecule type" value="Genomic_DNA"/>
</dbReference>
<dbReference type="Proteomes" id="UP000299102">
    <property type="component" value="Unassembled WGS sequence"/>
</dbReference>
<organism evidence="1 2">
    <name type="scientific">Eumeta variegata</name>
    <name type="common">Bagworm moth</name>
    <name type="synonym">Eumeta japonica</name>
    <dbReference type="NCBI Taxonomy" id="151549"/>
    <lineage>
        <taxon>Eukaryota</taxon>
        <taxon>Metazoa</taxon>
        <taxon>Ecdysozoa</taxon>
        <taxon>Arthropoda</taxon>
        <taxon>Hexapoda</taxon>
        <taxon>Insecta</taxon>
        <taxon>Pterygota</taxon>
        <taxon>Neoptera</taxon>
        <taxon>Endopterygota</taxon>
        <taxon>Lepidoptera</taxon>
        <taxon>Glossata</taxon>
        <taxon>Ditrysia</taxon>
        <taxon>Tineoidea</taxon>
        <taxon>Psychidae</taxon>
        <taxon>Oiketicinae</taxon>
        <taxon>Eumeta</taxon>
    </lineage>
</organism>
<protein>
    <submittedName>
        <fullName evidence="1">Uncharacterized protein</fullName>
    </submittedName>
</protein>
<comment type="caution">
    <text evidence="1">The sequence shown here is derived from an EMBL/GenBank/DDBJ whole genome shotgun (WGS) entry which is preliminary data.</text>
</comment>
<dbReference type="AlphaFoldDB" id="A0A4C1UPT0"/>
<name>A0A4C1UPT0_EUMVA</name>
<reference evidence="1 2" key="1">
    <citation type="journal article" date="2019" name="Commun. Biol.">
        <title>The bagworm genome reveals a unique fibroin gene that provides high tensile strength.</title>
        <authorList>
            <person name="Kono N."/>
            <person name="Nakamura H."/>
            <person name="Ohtoshi R."/>
            <person name="Tomita M."/>
            <person name="Numata K."/>
            <person name="Arakawa K."/>
        </authorList>
    </citation>
    <scope>NUCLEOTIDE SEQUENCE [LARGE SCALE GENOMIC DNA]</scope>
</reference>
<gene>
    <name evidence="1" type="ORF">EVAR_93420_1</name>
</gene>
<keyword evidence="2" id="KW-1185">Reference proteome</keyword>
<evidence type="ECO:0000313" key="1">
    <source>
        <dbReference type="EMBL" id="GBP28473.1"/>
    </source>
</evidence>
<sequence>MPPFKASQSVAYFAIARAELSLINPDTKRTSLQNIRTPLEGGQRYNENSCGTEKIYWRGPQSAARAAGRLI</sequence>
<accession>A0A4C1UPT0</accession>
<proteinExistence type="predicted"/>